<evidence type="ECO:0000313" key="2">
    <source>
        <dbReference type="EMBL" id="GAA4193162.1"/>
    </source>
</evidence>
<protein>
    <submittedName>
        <fullName evidence="2">Uncharacterized protein</fullName>
    </submittedName>
</protein>
<name>A0ABP8AYY5_9MICO</name>
<dbReference type="Proteomes" id="UP001500213">
    <property type="component" value="Unassembled WGS sequence"/>
</dbReference>
<feature type="region of interest" description="Disordered" evidence="1">
    <location>
        <begin position="1"/>
        <end position="21"/>
    </location>
</feature>
<organism evidence="2 3">
    <name type="scientific">Gryllotalpicola kribbensis</name>
    <dbReference type="NCBI Taxonomy" id="993084"/>
    <lineage>
        <taxon>Bacteria</taxon>
        <taxon>Bacillati</taxon>
        <taxon>Actinomycetota</taxon>
        <taxon>Actinomycetes</taxon>
        <taxon>Micrococcales</taxon>
        <taxon>Microbacteriaceae</taxon>
        <taxon>Gryllotalpicola</taxon>
    </lineage>
</organism>
<sequence>MTAAVAEHTTPSPAADRLAATPRYEVETYRAPRAGRGGTWGEPDLKPGASFLRREDVAGRTYEFAHAPALARVYTVGALAELLDVAVYFDDMGARHLVARPLGSGERYSPTTAAKLAPALLAHMRATIAPREGAQEHFNSLAGWLSVADDGRAERYACSCIRGALDYLPDVAAESVATRSGTALSDSARKSAQRDRDDLARPAAIRRALLPPLLRLAERRPGARVDKAHVVATLLKARDDDAELSRLLPLRGQSIRGWRTVASLLDTLLYPYDRPNGSATIHFWTVPPLPVLSARAEAAV</sequence>
<dbReference type="EMBL" id="BAABBX010000016">
    <property type="protein sequence ID" value="GAA4193162.1"/>
    <property type="molecule type" value="Genomic_DNA"/>
</dbReference>
<feature type="region of interest" description="Disordered" evidence="1">
    <location>
        <begin position="28"/>
        <end position="47"/>
    </location>
</feature>
<proteinExistence type="predicted"/>
<accession>A0ABP8AYY5</accession>
<evidence type="ECO:0000313" key="3">
    <source>
        <dbReference type="Proteomes" id="UP001500213"/>
    </source>
</evidence>
<keyword evidence="3" id="KW-1185">Reference proteome</keyword>
<comment type="caution">
    <text evidence="2">The sequence shown here is derived from an EMBL/GenBank/DDBJ whole genome shotgun (WGS) entry which is preliminary data.</text>
</comment>
<dbReference type="RefSeq" id="WP_344777675.1">
    <property type="nucleotide sequence ID" value="NZ_BAABBX010000016.1"/>
</dbReference>
<evidence type="ECO:0000256" key="1">
    <source>
        <dbReference type="SAM" id="MobiDB-lite"/>
    </source>
</evidence>
<gene>
    <name evidence="2" type="ORF">GCM10022288_26500</name>
</gene>
<reference evidence="3" key="1">
    <citation type="journal article" date="2019" name="Int. J. Syst. Evol. Microbiol.">
        <title>The Global Catalogue of Microorganisms (GCM) 10K type strain sequencing project: providing services to taxonomists for standard genome sequencing and annotation.</title>
        <authorList>
            <consortium name="The Broad Institute Genomics Platform"/>
            <consortium name="The Broad Institute Genome Sequencing Center for Infectious Disease"/>
            <person name="Wu L."/>
            <person name="Ma J."/>
        </authorList>
    </citation>
    <scope>NUCLEOTIDE SEQUENCE [LARGE SCALE GENOMIC DNA]</scope>
    <source>
        <strain evidence="3">JCM 17593</strain>
    </source>
</reference>